<dbReference type="AlphaFoldDB" id="W2CPL4"/>
<evidence type="ECO:0000259" key="2">
    <source>
        <dbReference type="Pfam" id="PF16169"/>
    </source>
</evidence>
<dbReference type="InterPro" id="IPR026935">
    <property type="entry name" value="BtrH_N"/>
</dbReference>
<dbReference type="Proteomes" id="UP000034982">
    <property type="component" value="Unassembled WGS sequence"/>
</dbReference>
<evidence type="ECO:0008006" key="5">
    <source>
        <dbReference type="Google" id="ProtNLM"/>
    </source>
</evidence>
<dbReference type="PATRIC" id="fig|1411022.3.peg.441"/>
<gene>
    <name evidence="3" type="ORF">T230_05605</name>
</gene>
<comment type="caution">
    <text evidence="3">The sequence shown here is derived from an EMBL/GenBank/DDBJ whole genome shotgun (WGS) entry which is preliminary data.</text>
</comment>
<accession>W2CPL4</accession>
<feature type="domain" description="DUF4872" evidence="2">
    <location>
        <begin position="160"/>
        <end position="336"/>
    </location>
</feature>
<proteinExistence type="predicted"/>
<evidence type="ECO:0000259" key="1">
    <source>
        <dbReference type="Pfam" id="PF14399"/>
    </source>
</evidence>
<name>W2CPL4_9BACT</name>
<protein>
    <recommendedName>
        <fullName evidence="5">Peptidase</fullName>
    </recommendedName>
</protein>
<dbReference type="InterPro" id="IPR032369">
    <property type="entry name" value="DUF4872"/>
</dbReference>
<reference evidence="3 4" key="1">
    <citation type="submission" date="2013-11" db="EMBL/GenBank/DDBJ databases">
        <title>Single cell genomics of uncultured Tannerella BU063 (oral taxon 286).</title>
        <authorList>
            <person name="Beall C.J."/>
            <person name="Campbell A.G."/>
            <person name="Griffen A.L."/>
            <person name="Podar M."/>
            <person name="Leys E.J."/>
        </authorList>
    </citation>
    <scope>NUCLEOTIDE SEQUENCE [LARGE SCALE GENOMIC DNA]</scope>
    <source>
        <strain evidence="3">Cell 1/3</strain>
    </source>
</reference>
<evidence type="ECO:0000313" key="4">
    <source>
        <dbReference type="Proteomes" id="UP000034982"/>
    </source>
</evidence>
<feature type="domain" description="Butirosin biosynthesis protein H N-terminal" evidence="1">
    <location>
        <begin position="17"/>
        <end position="148"/>
    </location>
</feature>
<dbReference type="Pfam" id="PF14399">
    <property type="entry name" value="BtrH_N"/>
    <property type="match status" value="1"/>
</dbReference>
<sequence length="344" mass="38945">MQTSSIEIAFDHRPSAHCENGVTRNLLHFYGYDYSEPLVFGLSASLYFVHLPFVRLAGFPVTSFRPLPGMIFSRTTRLLGFGTRQHIYFSRSRAERKLDQLLAEGTPTGAVVGMYFLPYMPAEYRFHFNAHNITVFGKDGDDYLVSDPIAMEKVRLSARDMMRARFARGTYPPMGKLYYIRSLPRHTPDLPPLVRRAILTNCNRMIHQPGPVPWVGINTFDYLGRQIPRFPQQYGPKRAALHLAQLIRMMEEIGTGGAGFRFLYAAFLQEAADVTGIPALNELSARLTDIGDQWRRFAADAGRVCKNRSSADVDYRTLGADLKAIGGMERTLFTDLERVVKAHK</sequence>
<evidence type="ECO:0000313" key="3">
    <source>
        <dbReference type="EMBL" id="ETK09095.1"/>
    </source>
</evidence>
<dbReference type="Pfam" id="PF16169">
    <property type="entry name" value="DUF4872"/>
    <property type="match status" value="1"/>
</dbReference>
<dbReference type="EMBL" id="AYYE01000872">
    <property type="protein sequence ID" value="ETK09095.1"/>
    <property type="molecule type" value="Genomic_DNA"/>
</dbReference>
<organism evidence="3 4">
    <name type="scientific">Tannerella sp. oral taxon BU063 isolate Cell 1/3</name>
    <dbReference type="NCBI Taxonomy" id="1411022"/>
    <lineage>
        <taxon>Bacteria</taxon>
        <taxon>Pseudomonadati</taxon>
        <taxon>Bacteroidota</taxon>
        <taxon>Bacteroidia</taxon>
        <taxon>Bacteroidales</taxon>
        <taxon>Tannerellaceae</taxon>
        <taxon>Tannerella</taxon>
    </lineage>
</organism>